<dbReference type="SUPFAM" id="SSF47384">
    <property type="entry name" value="Homodimeric domain of signal transducing histidine kinase"/>
    <property type="match status" value="1"/>
</dbReference>
<feature type="domain" description="Histidine kinase" evidence="18">
    <location>
        <begin position="368"/>
        <end position="577"/>
    </location>
</feature>
<dbReference type="InterPro" id="IPR004358">
    <property type="entry name" value="Sig_transdc_His_kin-like_C"/>
</dbReference>
<dbReference type="SUPFAM" id="SSF55874">
    <property type="entry name" value="ATPase domain of HSP90 chaperone/DNA topoisomerase II/histidine kinase"/>
    <property type="match status" value="1"/>
</dbReference>
<dbReference type="EC" id="2.7.13.3" evidence="3"/>
<keyword evidence="7" id="KW-0808">Transferase</keyword>
<dbReference type="GO" id="GO:0000155">
    <property type="term" value="F:phosphorelay sensor kinase activity"/>
    <property type="evidence" value="ECO:0007669"/>
    <property type="project" value="InterPro"/>
</dbReference>
<dbReference type="Pfam" id="PF00512">
    <property type="entry name" value="HisKA"/>
    <property type="match status" value="1"/>
</dbReference>
<reference evidence="19 20" key="1">
    <citation type="submission" date="2019-12" db="EMBL/GenBank/DDBJ databases">
        <title>Complete genome sequence of Algicella marina strain 9Alg 56(T) isolated from the red alga Tichocarpus crinitus.</title>
        <authorList>
            <person name="Kim S.-G."/>
            <person name="Nedashkovskaya O.I."/>
        </authorList>
    </citation>
    <scope>NUCLEOTIDE SEQUENCE [LARGE SCALE GENOMIC DNA]</scope>
    <source>
        <strain evidence="19 20">9Alg 56</strain>
    </source>
</reference>
<dbReference type="SMART" id="SM00387">
    <property type="entry name" value="HATPase_c"/>
    <property type="match status" value="1"/>
</dbReference>
<evidence type="ECO:0000256" key="16">
    <source>
        <dbReference type="ARBA" id="ARBA00073143"/>
    </source>
</evidence>
<dbReference type="PANTHER" id="PTHR43065:SF46">
    <property type="entry name" value="C4-DICARBOXYLATE TRANSPORT SENSOR PROTEIN DCTB"/>
    <property type="match status" value="1"/>
</dbReference>
<proteinExistence type="predicted"/>
<dbReference type="Gene3D" id="3.30.565.10">
    <property type="entry name" value="Histidine kinase-like ATPase, C-terminal domain"/>
    <property type="match status" value="1"/>
</dbReference>
<evidence type="ECO:0000256" key="17">
    <source>
        <dbReference type="SAM" id="Phobius"/>
    </source>
</evidence>
<keyword evidence="20" id="KW-1185">Reference proteome</keyword>
<dbReference type="PRINTS" id="PR00344">
    <property type="entry name" value="BCTRLSENSOR"/>
</dbReference>
<evidence type="ECO:0000259" key="18">
    <source>
        <dbReference type="PROSITE" id="PS50109"/>
    </source>
</evidence>
<keyword evidence="8 17" id="KW-0812">Transmembrane</keyword>
<keyword evidence="9" id="KW-0547">Nucleotide-binding</keyword>
<keyword evidence="4" id="KW-1003">Cell membrane</keyword>
<dbReference type="CDD" id="cd00082">
    <property type="entry name" value="HisKA"/>
    <property type="match status" value="1"/>
</dbReference>
<dbReference type="InterPro" id="IPR005467">
    <property type="entry name" value="His_kinase_dom"/>
</dbReference>
<dbReference type="AlphaFoldDB" id="A0A6P1SWD6"/>
<evidence type="ECO:0000313" key="19">
    <source>
        <dbReference type="EMBL" id="QHQ34984.1"/>
    </source>
</evidence>
<dbReference type="InterPro" id="IPR017055">
    <property type="entry name" value="Sig_transdc_His_kinase_DctB"/>
</dbReference>
<organism evidence="19 20">
    <name type="scientific">Algicella marina</name>
    <dbReference type="NCBI Taxonomy" id="2683284"/>
    <lineage>
        <taxon>Bacteria</taxon>
        <taxon>Pseudomonadati</taxon>
        <taxon>Pseudomonadota</taxon>
        <taxon>Alphaproteobacteria</taxon>
        <taxon>Rhodobacterales</taxon>
        <taxon>Paracoccaceae</taxon>
        <taxon>Algicella</taxon>
    </lineage>
</organism>
<evidence type="ECO:0000256" key="2">
    <source>
        <dbReference type="ARBA" id="ARBA00004429"/>
    </source>
</evidence>
<evidence type="ECO:0000256" key="5">
    <source>
        <dbReference type="ARBA" id="ARBA00022519"/>
    </source>
</evidence>
<keyword evidence="13" id="KW-0902">Two-component regulatory system</keyword>
<dbReference type="GO" id="GO:0005524">
    <property type="term" value="F:ATP binding"/>
    <property type="evidence" value="ECO:0007669"/>
    <property type="project" value="UniProtKB-KW"/>
</dbReference>
<keyword evidence="6" id="KW-0597">Phosphoprotein</keyword>
<dbReference type="EMBL" id="CP046620">
    <property type="protein sequence ID" value="QHQ34984.1"/>
    <property type="molecule type" value="Genomic_DNA"/>
</dbReference>
<keyword evidence="14 17" id="KW-0472">Membrane</keyword>
<evidence type="ECO:0000256" key="1">
    <source>
        <dbReference type="ARBA" id="ARBA00000085"/>
    </source>
</evidence>
<evidence type="ECO:0000256" key="3">
    <source>
        <dbReference type="ARBA" id="ARBA00012438"/>
    </source>
</evidence>
<dbReference type="SUPFAM" id="SSF103190">
    <property type="entry name" value="Sensory domain-like"/>
    <property type="match status" value="1"/>
</dbReference>
<evidence type="ECO:0000256" key="7">
    <source>
        <dbReference type="ARBA" id="ARBA00022679"/>
    </source>
</evidence>
<comment type="catalytic activity">
    <reaction evidence="1">
        <text>ATP + protein L-histidine = ADP + protein N-phospho-L-histidine.</text>
        <dbReference type="EC" id="2.7.13.3"/>
    </reaction>
</comment>
<comment type="function">
    <text evidence="15">Member of the two-component regulatory system DctB/DctD involved in the transport of C4-dicarboxylates. DctB functions as a membrane-associated protein kinase that phosphorylates DctD in response to environmental signals.</text>
</comment>
<dbReference type="PROSITE" id="PS50109">
    <property type="entry name" value="HIS_KIN"/>
    <property type="match status" value="1"/>
</dbReference>
<dbReference type="InterPro" id="IPR036097">
    <property type="entry name" value="HisK_dim/P_sf"/>
</dbReference>
<evidence type="ECO:0000256" key="11">
    <source>
        <dbReference type="ARBA" id="ARBA00022840"/>
    </source>
</evidence>
<dbReference type="Proteomes" id="UP000464495">
    <property type="component" value="Chromosome"/>
</dbReference>
<name>A0A6P1SWD6_9RHOB</name>
<dbReference type="RefSeq" id="WP_161861549.1">
    <property type="nucleotide sequence ID" value="NZ_CP046620.1"/>
</dbReference>
<evidence type="ECO:0000256" key="8">
    <source>
        <dbReference type="ARBA" id="ARBA00022692"/>
    </source>
</evidence>
<dbReference type="InterPro" id="IPR036890">
    <property type="entry name" value="HATPase_C_sf"/>
</dbReference>
<keyword evidence="5" id="KW-0997">Cell inner membrane</keyword>
<dbReference type="Pfam" id="PF02518">
    <property type="entry name" value="HATPase_c"/>
    <property type="match status" value="1"/>
</dbReference>
<dbReference type="PANTHER" id="PTHR43065">
    <property type="entry name" value="SENSOR HISTIDINE KINASE"/>
    <property type="match status" value="1"/>
</dbReference>
<evidence type="ECO:0000256" key="13">
    <source>
        <dbReference type="ARBA" id="ARBA00023012"/>
    </source>
</evidence>
<evidence type="ECO:0000256" key="14">
    <source>
        <dbReference type="ARBA" id="ARBA00023136"/>
    </source>
</evidence>
<dbReference type="Gene3D" id="3.30.450.20">
    <property type="entry name" value="PAS domain"/>
    <property type="match status" value="2"/>
</dbReference>
<evidence type="ECO:0000313" key="20">
    <source>
        <dbReference type="Proteomes" id="UP000464495"/>
    </source>
</evidence>
<evidence type="ECO:0000256" key="6">
    <source>
        <dbReference type="ARBA" id="ARBA00022553"/>
    </source>
</evidence>
<keyword evidence="10 19" id="KW-0418">Kinase</keyword>
<dbReference type="InterPro" id="IPR029151">
    <property type="entry name" value="Sensor-like_sf"/>
</dbReference>
<dbReference type="SMART" id="SM00388">
    <property type="entry name" value="HisKA"/>
    <property type="match status" value="1"/>
</dbReference>
<feature type="transmembrane region" description="Helical" evidence="17">
    <location>
        <begin position="275"/>
        <end position="295"/>
    </location>
</feature>
<keyword evidence="11" id="KW-0067">ATP-binding</keyword>
<dbReference type="GO" id="GO:0005886">
    <property type="term" value="C:plasma membrane"/>
    <property type="evidence" value="ECO:0007669"/>
    <property type="project" value="UniProtKB-SubCell"/>
</dbReference>
<sequence>MRIWRLAVMVAVAMAVLGTAGWRLGTREPLLRLAEGGRADLALASDRLGGVLDRYRDLPRVLAAHPIVAEGPGANAFLADMVDKTGALDIYVLDETATVVAASNYNLPRSFMGQNYFWRPYFQNAVSEGSGFYHAVGTQSDQRGFYFSALAGSGHVVVVKVNVEVLEKGWQEEREVVFFSDSNGVVFLANRPALVLRLLGGMPDLSDPRQYAERSLAPLPEGRERQEAGLTLRDGGGLEGLPERAIWLMGPTGEPGFSAHVLIDTAPARRQGMEWGLLGAAIAGIGGLIAAVMMLRRQALTDRLDVEAAANARLEGEVARRTAELSEVNTSLRGEIAERLAAEAALKEVQAELVQAGKLKALGEMSAGISHELNQPLMAIQSLADNAEVLLDRGRESEAKETLGRIGQIAGRMGRIIRNLRAFARKEGEAMDEVDLVATVQDALSLADNRLRATETQVKFVPHGQVMVQGGRVRLGQVVLNLLSNAMDAMEGQNERRIRIAIRHEGRRVLLEVADCGPGLTASGDVFDPFYTTKPVGKGLGLGLSISYGIVQSFGGKISGRNGERGAVFTVELAAGGAGEVAAE</sequence>
<gene>
    <name evidence="19" type="ORF">GO499_07125</name>
</gene>
<accession>A0A6P1SWD6</accession>
<dbReference type="PIRSF" id="PIRSF036431">
    <property type="entry name" value="STHK_DctB"/>
    <property type="match status" value="1"/>
</dbReference>
<comment type="subcellular location">
    <subcellularLocation>
        <location evidence="2">Cell inner membrane</location>
        <topology evidence="2">Multi-pass membrane protein</topology>
    </subcellularLocation>
</comment>
<evidence type="ECO:0000256" key="12">
    <source>
        <dbReference type="ARBA" id="ARBA00022989"/>
    </source>
</evidence>
<evidence type="ECO:0000256" key="10">
    <source>
        <dbReference type="ARBA" id="ARBA00022777"/>
    </source>
</evidence>
<dbReference type="FunFam" id="1.10.287.130:FF:000049">
    <property type="entry name" value="C4-dicarboxylate transport sensor protein DctB"/>
    <property type="match status" value="1"/>
</dbReference>
<dbReference type="InterPro" id="IPR003594">
    <property type="entry name" value="HATPase_dom"/>
</dbReference>
<dbReference type="KEGG" id="amaq:GO499_07125"/>
<evidence type="ECO:0000256" key="9">
    <source>
        <dbReference type="ARBA" id="ARBA00022741"/>
    </source>
</evidence>
<evidence type="ECO:0000256" key="4">
    <source>
        <dbReference type="ARBA" id="ARBA00022475"/>
    </source>
</evidence>
<keyword evidence="12 17" id="KW-1133">Transmembrane helix</keyword>
<dbReference type="Gene3D" id="1.10.287.130">
    <property type="match status" value="1"/>
</dbReference>
<evidence type="ECO:0000256" key="15">
    <source>
        <dbReference type="ARBA" id="ARBA00059004"/>
    </source>
</evidence>
<dbReference type="InterPro" id="IPR003661">
    <property type="entry name" value="HisK_dim/P_dom"/>
</dbReference>
<protein>
    <recommendedName>
        <fullName evidence="16">C4-dicarboxylate transport sensor protein DctB</fullName>
        <ecNumber evidence="3">2.7.13.3</ecNumber>
    </recommendedName>
</protein>